<dbReference type="AlphaFoldDB" id="A0A2I1HHL4"/>
<reference evidence="2 3" key="1">
    <citation type="submission" date="2015-10" db="EMBL/GenBank/DDBJ databases">
        <title>Genome analyses suggest a sexual origin of heterokaryosis in a supposedly ancient asexual fungus.</title>
        <authorList>
            <person name="Ropars J."/>
            <person name="Sedzielewska K."/>
            <person name="Noel J."/>
            <person name="Charron P."/>
            <person name="Farinelli L."/>
            <person name="Marton T."/>
            <person name="Kruger M."/>
            <person name="Pelin A."/>
            <person name="Brachmann A."/>
            <person name="Corradi N."/>
        </authorList>
    </citation>
    <scope>NUCLEOTIDE SEQUENCE [LARGE SCALE GENOMIC DNA]</scope>
    <source>
        <strain evidence="2 3">A4</strain>
    </source>
</reference>
<dbReference type="Proteomes" id="UP000234323">
    <property type="component" value="Unassembled WGS sequence"/>
</dbReference>
<sequence length="102" mass="11713">MTEVEGTHDNSDTEIEQPNQKRIKLNERRGGSKVRSWIWKYFEPNFKEGVRYAVCKVEVVVGKECGKTYKIGTSTSNCSDHLANIHGITQEQEEANVSKIYY</sequence>
<evidence type="ECO:0000313" key="2">
    <source>
        <dbReference type="EMBL" id="PKY58372.1"/>
    </source>
</evidence>
<accession>A0A2I1HHL4</accession>
<gene>
    <name evidence="2" type="ORF">RhiirA4_429668</name>
</gene>
<comment type="caution">
    <text evidence="2">The sequence shown here is derived from an EMBL/GenBank/DDBJ whole genome shotgun (WGS) entry which is preliminary data.</text>
</comment>
<feature type="compositionally biased region" description="Basic and acidic residues" evidence="1">
    <location>
        <begin position="1"/>
        <end position="11"/>
    </location>
</feature>
<evidence type="ECO:0008006" key="4">
    <source>
        <dbReference type="Google" id="ProtNLM"/>
    </source>
</evidence>
<dbReference type="SMART" id="SM00614">
    <property type="entry name" value="ZnF_BED"/>
    <property type="match status" value="1"/>
</dbReference>
<evidence type="ECO:0000313" key="3">
    <source>
        <dbReference type="Proteomes" id="UP000234323"/>
    </source>
</evidence>
<name>A0A2I1HHL4_9GLOM</name>
<organism evidence="2 3">
    <name type="scientific">Rhizophagus irregularis</name>
    <dbReference type="NCBI Taxonomy" id="588596"/>
    <lineage>
        <taxon>Eukaryota</taxon>
        <taxon>Fungi</taxon>
        <taxon>Fungi incertae sedis</taxon>
        <taxon>Mucoromycota</taxon>
        <taxon>Glomeromycotina</taxon>
        <taxon>Glomeromycetes</taxon>
        <taxon>Glomerales</taxon>
        <taxon>Glomeraceae</taxon>
        <taxon>Rhizophagus</taxon>
    </lineage>
</organism>
<dbReference type="EMBL" id="LLXI01002981">
    <property type="protein sequence ID" value="PKY58372.1"/>
    <property type="molecule type" value="Genomic_DNA"/>
</dbReference>
<protein>
    <recommendedName>
        <fullName evidence="4">BED-type domain-containing protein</fullName>
    </recommendedName>
</protein>
<feature type="region of interest" description="Disordered" evidence="1">
    <location>
        <begin position="1"/>
        <end position="30"/>
    </location>
</feature>
<keyword evidence="3" id="KW-1185">Reference proteome</keyword>
<proteinExistence type="predicted"/>
<evidence type="ECO:0000256" key="1">
    <source>
        <dbReference type="SAM" id="MobiDB-lite"/>
    </source>
</evidence>